<dbReference type="OrthoDB" id="6600976at2759"/>
<dbReference type="AlphaFoldDB" id="A0A2S2R8B8"/>
<gene>
    <name evidence="1" type="ORF">g.119268</name>
</gene>
<organism evidence="1">
    <name type="scientific">Sipha flava</name>
    <name type="common">yellow sugarcane aphid</name>
    <dbReference type="NCBI Taxonomy" id="143950"/>
    <lineage>
        <taxon>Eukaryota</taxon>
        <taxon>Metazoa</taxon>
        <taxon>Ecdysozoa</taxon>
        <taxon>Arthropoda</taxon>
        <taxon>Hexapoda</taxon>
        <taxon>Insecta</taxon>
        <taxon>Pterygota</taxon>
        <taxon>Neoptera</taxon>
        <taxon>Paraneoptera</taxon>
        <taxon>Hemiptera</taxon>
        <taxon>Sternorrhyncha</taxon>
        <taxon>Aphidomorpha</taxon>
        <taxon>Aphidoidea</taxon>
        <taxon>Aphididae</taxon>
        <taxon>Sipha</taxon>
    </lineage>
</organism>
<sequence>MLYEKHVSDEDYVHAIEVWSHFNCATLSDYSDLYLKVDVLLLTDVMENFRDLCMSTYNLNLVYYYTTPGFTFDAMLRYTGVSLELLTDYDMVLFVEQGIRGGEGWFR</sequence>
<name>A0A2S2R8B8_9HEMI</name>
<protein>
    <submittedName>
        <fullName evidence="1">Uncharacterized protein</fullName>
    </submittedName>
</protein>
<accession>A0A2S2R8B8</accession>
<reference evidence="1" key="1">
    <citation type="submission" date="2018-04" db="EMBL/GenBank/DDBJ databases">
        <title>Transcriptome assembly of Sipha flava.</title>
        <authorList>
            <person name="Scully E.D."/>
            <person name="Geib S.M."/>
            <person name="Palmer N.A."/>
            <person name="Koch K."/>
            <person name="Bradshaw J."/>
            <person name="Heng-Moss T."/>
            <person name="Sarath G."/>
        </authorList>
    </citation>
    <scope>NUCLEOTIDE SEQUENCE</scope>
</reference>
<dbReference type="EMBL" id="GGMS01017056">
    <property type="protein sequence ID" value="MBY86259.1"/>
    <property type="molecule type" value="Transcribed_RNA"/>
</dbReference>
<evidence type="ECO:0000313" key="1">
    <source>
        <dbReference type="EMBL" id="MBY86259.1"/>
    </source>
</evidence>
<proteinExistence type="predicted"/>